<organism evidence="3">
    <name type="scientific">Laccaria bicolor (strain S238N-H82 / ATCC MYA-4686)</name>
    <name type="common">Bicoloured deceiver</name>
    <name type="synonym">Laccaria laccata var. bicolor</name>
    <dbReference type="NCBI Taxonomy" id="486041"/>
    <lineage>
        <taxon>Eukaryota</taxon>
        <taxon>Fungi</taxon>
        <taxon>Dikarya</taxon>
        <taxon>Basidiomycota</taxon>
        <taxon>Agaricomycotina</taxon>
        <taxon>Agaricomycetes</taxon>
        <taxon>Agaricomycetidae</taxon>
        <taxon>Agaricales</taxon>
        <taxon>Agaricineae</taxon>
        <taxon>Hydnangiaceae</taxon>
        <taxon>Laccaria</taxon>
    </lineage>
</organism>
<dbReference type="RefSeq" id="XP_001888827.1">
    <property type="nucleotide sequence ID" value="XM_001888792.1"/>
</dbReference>
<protein>
    <submittedName>
        <fullName evidence="2">Predicted protein</fullName>
    </submittedName>
</protein>
<dbReference type="GeneID" id="6084461"/>
<name>B0DY03_LACBS</name>
<evidence type="ECO:0000313" key="3">
    <source>
        <dbReference type="Proteomes" id="UP000001194"/>
    </source>
</evidence>
<feature type="region of interest" description="Disordered" evidence="1">
    <location>
        <begin position="125"/>
        <end position="149"/>
    </location>
</feature>
<accession>B0DY03</accession>
<gene>
    <name evidence="2" type="ORF">LACBIDRAFT_334075</name>
</gene>
<dbReference type="AlphaFoldDB" id="B0DY03"/>
<evidence type="ECO:0000313" key="2">
    <source>
        <dbReference type="EMBL" id="EDR00600.1"/>
    </source>
</evidence>
<dbReference type="InParanoid" id="B0DY03"/>
<proteinExistence type="predicted"/>
<keyword evidence="3" id="KW-1185">Reference proteome</keyword>
<dbReference type="EMBL" id="DS547148">
    <property type="protein sequence ID" value="EDR00600.1"/>
    <property type="molecule type" value="Genomic_DNA"/>
</dbReference>
<reference evidence="2 3" key="1">
    <citation type="journal article" date="2008" name="Nature">
        <title>The genome of Laccaria bicolor provides insights into mycorrhizal symbiosis.</title>
        <authorList>
            <person name="Martin F."/>
            <person name="Aerts A."/>
            <person name="Ahren D."/>
            <person name="Brun A."/>
            <person name="Danchin E.G.J."/>
            <person name="Duchaussoy F."/>
            <person name="Gibon J."/>
            <person name="Kohler A."/>
            <person name="Lindquist E."/>
            <person name="Pereda V."/>
            <person name="Salamov A."/>
            <person name="Shapiro H.J."/>
            <person name="Wuyts J."/>
            <person name="Blaudez D."/>
            <person name="Buee M."/>
            <person name="Brokstein P."/>
            <person name="Canbaeck B."/>
            <person name="Cohen D."/>
            <person name="Courty P.E."/>
            <person name="Coutinho P.M."/>
            <person name="Delaruelle C."/>
            <person name="Detter J.C."/>
            <person name="Deveau A."/>
            <person name="DiFazio S."/>
            <person name="Duplessis S."/>
            <person name="Fraissinet-Tachet L."/>
            <person name="Lucic E."/>
            <person name="Frey-Klett P."/>
            <person name="Fourrey C."/>
            <person name="Feussner I."/>
            <person name="Gay G."/>
            <person name="Grimwood J."/>
            <person name="Hoegger P.J."/>
            <person name="Jain P."/>
            <person name="Kilaru S."/>
            <person name="Labbe J."/>
            <person name="Lin Y.C."/>
            <person name="Legue V."/>
            <person name="Le Tacon F."/>
            <person name="Marmeisse R."/>
            <person name="Melayah D."/>
            <person name="Montanini B."/>
            <person name="Muratet M."/>
            <person name="Nehls U."/>
            <person name="Niculita-Hirzel H."/>
            <person name="Oudot-Le Secq M.P."/>
            <person name="Peter M."/>
            <person name="Quesneville H."/>
            <person name="Rajashekar B."/>
            <person name="Reich M."/>
            <person name="Rouhier N."/>
            <person name="Schmutz J."/>
            <person name="Yin T."/>
            <person name="Chalot M."/>
            <person name="Henrissat B."/>
            <person name="Kuees U."/>
            <person name="Lucas S."/>
            <person name="Van de Peer Y."/>
            <person name="Podila G.K."/>
            <person name="Polle A."/>
            <person name="Pukkila P.J."/>
            <person name="Richardson P.M."/>
            <person name="Rouze P."/>
            <person name="Sanders I.R."/>
            <person name="Stajich J.E."/>
            <person name="Tunlid A."/>
            <person name="Tuskan G."/>
            <person name="Grigoriev I.V."/>
        </authorList>
    </citation>
    <scope>NUCLEOTIDE SEQUENCE [LARGE SCALE GENOMIC DNA]</scope>
    <source>
        <strain evidence="3">S238N-H82 / ATCC MYA-4686</strain>
    </source>
</reference>
<dbReference type="HOGENOM" id="CLU_072647_0_0_1"/>
<evidence type="ECO:0000256" key="1">
    <source>
        <dbReference type="SAM" id="MobiDB-lite"/>
    </source>
</evidence>
<sequence length="290" mass="32231">MSSGKYLQLKQYLKALPDKLPISPPESRLNRLLNFMLDQDWVIDAGEEVAINQELEAALHDFLPRNDNGIFYIKEQGPGIEALADVLDYWLPKHPGSVILELWLKSAIKSAKKCILTHGRELPEFDPEPQNIQHAPKGKATVKSASSKQSTLNVTHQTTLFNLTAPSWQPKSSATSTKKLDMKALADTINPDYVDGAEPDDHREVADKSKKLACCLASKGCHTTWGWPGDRTRILKHAVACSYLAKMEGRDLVWQAIQELTRKEPGLVNKLMKNMGVAPAGQLVGITHQH</sequence>
<dbReference type="OrthoDB" id="3236755at2759"/>
<dbReference type="Proteomes" id="UP000001194">
    <property type="component" value="Unassembled WGS sequence"/>
</dbReference>
<dbReference type="KEGG" id="lbc:LACBIDRAFT_334075"/>